<reference evidence="12" key="2">
    <citation type="submission" date="2021-04" db="EMBL/GenBank/DDBJ databases">
        <title>Genome-wide patterns of bracovirus chromosomal integration into multiple host tissues during parasitism.</title>
        <authorList>
            <person name="Chebbi M.A.C."/>
        </authorList>
    </citation>
    <scope>NUCLEOTIDE SEQUENCE</scope>
    <source>
        <tissue evidence="12">Whole body</tissue>
    </source>
</reference>
<dbReference type="EMBL" id="JAAOIC020000072">
    <property type="protein sequence ID" value="KAG8033931.1"/>
    <property type="molecule type" value="Genomic_DNA"/>
</dbReference>
<feature type="domain" description="Peptidase M13 N-terminal" evidence="11">
    <location>
        <begin position="60"/>
        <end position="426"/>
    </location>
</feature>
<evidence type="ECO:0000256" key="4">
    <source>
        <dbReference type="ARBA" id="ARBA00022670"/>
    </source>
</evidence>
<feature type="domain" description="Peptidase M13 C-terminal" evidence="10">
    <location>
        <begin position="492"/>
        <end position="676"/>
    </location>
</feature>
<dbReference type="Proteomes" id="UP000729913">
    <property type="component" value="Unassembled WGS sequence"/>
</dbReference>
<dbReference type="GO" id="GO:0005886">
    <property type="term" value="C:plasma membrane"/>
    <property type="evidence" value="ECO:0007669"/>
    <property type="project" value="UniProtKB-SubCell"/>
</dbReference>
<comment type="subcellular location">
    <subcellularLocation>
        <location evidence="2">Cell membrane</location>
        <topology evidence="2">Single-pass type II membrane protein</topology>
    </subcellularLocation>
</comment>
<dbReference type="GO" id="GO:0046872">
    <property type="term" value="F:metal ion binding"/>
    <property type="evidence" value="ECO:0007669"/>
    <property type="project" value="UniProtKB-KW"/>
</dbReference>
<evidence type="ECO:0000256" key="5">
    <source>
        <dbReference type="ARBA" id="ARBA00022723"/>
    </source>
</evidence>
<protein>
    <recommendedName>
        <fullName evidence="14">Endothelin-converting enzyme 1</fullName>
    </recommendedName>
</protein>
<evidence type="ECO:0000256" key="7">
    <source>
        <dbReference type="ARBA" id="ARBA00022833"/>
    </source>
</evidence>
<dbReference type="PROSITE" id="PS51885">
    <property type="entry name" value="NEPRILYSIN"/>
    <property type="match status" value="1"/>
</dbReference>
<gene>
    <name evidence="12" type="ORF">G9C98_008412</name>
</gene>
<feature type="chain" id="PRO_5035200643" description="Endothelin-converting enzyme 1" evidence="9">
    <location>
        <begin position="22"/>
        <end position="679"/>
    </location>
</feature>
<keyword evidence="6" id="KW-0378">Hydrolase</keyword>
<name>A0A8J5UVK0_9HYME</name>
<evidence type="ECO:0000256" key="1">
    <source>
        <dbReference type="ARBA" id="ARBA00001947"/>
    </source>
</evidence>
<evidence type="ECO:0000256" key="8">
    <source>
        <dbReference type="ARBA" id="ARBA00023049"/>
    </source>
</evidence>
<dbReference type="PANTHER" id="PTHR11733">
    <property type="entry name" value="ZINC METALLOPROTEASE FAMILY M13 NEPRILYSIN-RELATED"/>
    <property type="match status" value="1"/>
</dbReference>
<keyword evidence="7" id="KW-0862">Zinc</keyword>
<evidence type="ECO:0000259" key="10">
    <source>
        <dbReference type="Pfam" id="PF01431"/>
    </source>
</evidence>
<dbReference type="Pfam" id="PF05649">
    <property type="entry name" value="Peptidase_M13_N"/>
    <property type="match status" value="1"/>
</dbReference>
<evidence type="ECO:0008006" key="14">
    <source>
        <dbReference type="Google" id="ProtNLM"/>
    </source>
</evidence>
<proteinExistence type="inferred from homology"/>
<organism evidence="12 13">
    <name type="scientific">Cotesia typhae</name>
    <dbReference type="NCBI Taxonomy" id="2053667"/>
    <lineage>
        <taxon>Eukaryota</taxon>
        <taxon>Metazoa</taxon>
        <taxon>Ecdysozoa</taxon>
        <taxon>Arthropoda</taxon>
        <taxon>Hexapoda</taxon>
        <taxon>Insecta</taxon>
        <taxon>Pterygota</taxon>
        <taxon>Neoptera</taxon>
        <taxon>Endopterygota</taxon>
        <taxon>Hymenoptera</taxon>
        <taxon>Apocrita</taxon>
        <taxon>Ichneumonoidea</taxon>
        <taxon>Braconidae</taxon>
        <taxon>Microgastrinae</taxon>
        <taxon>Cotesia</taxon>
    </lineage>
</organism>
<keyword evidence="4" id="KW-0645">Protease</keyword>
<evidence type="ECO:0000256" key="6">
    <source>
        <dbReference type="ARBA" id="ARBA00022801"/>
    </source>
</evidence>
<dbReference type="Pfam" id="PF01431">
    <property type="entry name" value="Peptidase_M13"/>
    <property type="match status" value="1"/>
</dbReference>
<keyword evidence="8" id="KW-0482">Metalloprotease</keyword>
<dbReference type="OrthoDB" id="7867452at2759"/>
<dbReference type="PANTHER" id="PTHR11733:SF240">
    <property type="entry name" value="GH14155P-RELATED"/>
    <property type="match status" value="1"/>
</dbReference>
<dbReference type="GO" id="GO:0016485">
    <property type="term" value="P:protein processing"/>
    <property type="evidence" value="ECO:0007669"/>
    <property type="project" value="TreeGrafter"/>
</dbReference>
<evidence type="ECO:0000313" key="13">
    <source>
        <dbReference type="Proteomes" id="UP000729913"/>
    </source>
</evidence>
<dbReference type="InterPro" id="IPR000718">
    <property type="entry name" value="Peptidase_M13"/>
</dbReference>
<dbReference type="InterPro" id="IPR018497">
    <property type="entry name" value="Peptidase_M13_C"/>
</dbReference>
<dbReference type="InterPro" id="IPR008753">
    <property type="entry name" value="Peptidase_M13_N"/>
</dbReference>
<comment type="similarity">
    <text evidence="3">Belongs to the peptidase M13 family.</text>
</comment>
<dbReference type="GO" id="GO:0004222">
    <property type="term" value="F:metalloendopeptidase activity"/>
    <property type="evidence" value="ECO:0007669"/>
    <property type="project" value="InterPro"/>
</dbReference>
<keyword evidence="5" id="KW-0479">Metal-binding</keyword>
<keyword evidence="9" id="KW-0732">Signal</keyword>
<evidence type="ECO:0000259" key="11">
    <source>
        <dbReference type="Pfam" id="PF05649"/>
    </source>
</evidence>
<sequence>CYRLLLVGSIGVLCILPIINGASLASPEGPTHKCIEKDCQVGRLGKAAEILENRDEDVKPCDNFFKYACGSWKETPWTSLKLWSAMRGAMMDYTIQETTGEEKSKAHKLIHDFYTTCMDENARGEKALEVFKSHVVDAWPPTAGDKFNEADFCWVKWMGQLKQVGLKTLPFIDWEPQSAPGDTYSMHHVLRLPTSLFEFKANAVDEDYNEHYRDYMIVAARLLGATDEASEKELAPVYELEKKLYAATLKPNPGQMEDMAVEDMEKEFPGMDWAKFVEKTLTPFVDPGHKPIIIVENPAALKEFIKVINETPKRVLASYAIWKGFQYSMPFLTEEFKKVHRHFLKQIDFKEMPREEFCEGLTKDFMWYGIENWIIEQFPSSKELIEVMFSMLKVKMIEMAQESKVLTDDEKKKAVDILNALNYTIGNSKKFSDKNELDAFYGDVTVDKENFLHSLMNMNAFTIKKENSQKVVEELTKDSLAPAYDFGMPNNEGNHLYIPITMIPSPIFDENHPLYVNFGAAGSHMAREMFNSLKNLGKPWTEQKENPNDQMKCFQNLNQGITEPMLKDAFTAGIMDDMIAQYFGFRAAYYAYKQLLIDVGPELGLPDLPYTADQLFWLSYANSLCHFRSEMDMLLTPVKDENIIDYSIMAVMKNVPEISEAFECPAGSHMNPAEKCTWW</sequence>
<keyword evidence="13" id="KW-1185">Reference proteome</keyword>
<evidence type="ECO:0000313" key="12">
    <source>
        <dbReference type="EMBL" id="KAG8033931.1"/>
    </source>
</evidence>
<accession>A0A8J5UVK0</accession>
<comment type="cofactor">
    <cofactor evidence="1">
        <name>Zn(2+)</name>
        <dbReference type="ChEBI" id="CHEBI:29105"/>
    </cofactor>
</comment>
<dbReference type="CDD" id="cd08662">
    <property type="entry name" value="M13"/>
    <property type="match status" value="1"/>
</dbReference>
<evidence type="ECO:0000256" key="2">
    <source>
        <dbReference type="ARBA" id="ARBA00004401"/>
    </source>
</evidence>
<feature type="signal peptide" evidence="9">
    <location>
        <begin position="1"/>
        <end position="21"/>
    </location>
</feature>
<dbReference type="AlphaFoldDB" id="A0A8J5UVK0"/>
<feature type="non-terminal residue" evidence="12">
    <location>
        <position position="1"/>
    </location>
</feature>
<comment type="caution">
    <text evidence="12">The sequence shown here is derived from an EMBL/GenBank/DDBJ whole genome shotgun (WGS) entry which is preliminary data.</text>
</comment>
<evidence type="ECO:0000256" key="3">
    <source>
        <dbReference type="ARBA" id="ARBA00007357"/>
    </source>
</evidence>
<evidence type="ECO:0000256" key="9">
    <source>
        <dbReference type="SAM" id="SignalP"/>
    </source>
</evidence>
<reference evidence="12" key="1">
    <citation type="submission" date="2020-03" db="EMBL/GenBank/DDBJ databases">
        <authorList>
            <person name="Chebbi M.A."/>
            <person name="Drezen J.M."/>
        </authorList>
    </citation>
    <scope>NUCLEOTIDE SEQUENCE</scope>
    <source>
        <tissue evidence="12">Whole body</tissue>
    </source>
</reference>